<organism evidence="2 3">
    <name type="scientific">Geosporobacter ferrireducens</name>
    <dbReference type="NCBI Taxonomy" id="1424294"/>
    <lineage>
        <taxon>Bacteria</taxon>
        <taxon>Bacillati</taxon>
        <taxon>Bacillota</taxon>
        <taxon>Clostridia</taxon>
        <taxon>Peptostreptococcales</taxon>
        <taxon>Thermotaleaceae</taxon>
        <taxon>Geosporobacter</taxon>
    </lineage>
</organism>
<evidence type="ECO:0000256" key="1">
    <source>
        <dbReference type="SAM" id="MobiDB-lite"/>
    </source>
</evidence>
<dbReference type="AlphaFoldDB" id="A0A1D8GGG1"/>
<reference evidence="2 3" key="1">
    <citation type="submission" date="2016-09" db="EMBL/GenBank/DDBJ databases">
        <title>Genomic analysis reveals versatility of anaerobic energy metabolism of Geosporobacter ferrireducens IRF9 of phylum Firmicutes.</title>
        <authorList>
            <person name="Kim S.-J."/>
        </authorList>
    </citation>
    <scope>NUCLEOTIDE SEQUENCE [LARGE SCALE GENOMIC DNA]</scope>
    <source>
        <strain evidence="2 3">IRF9</strain>
    </source>
</reference>
<keyword evidence="3" id="KW-1185">Reference proteome</keyword>
<dbReference type="KEGG" id="gfe:Gferi_10565"/>
<gene>
    <name evidence="2" type="ORF">Gferi_10565</name>
</gene>
<dbReference type="EMBL" id="CP017269">
    <property type="protein sequence ID" value="AOT69989.1"/>
    <property type="molecule type" value="Genomic_DNA"/>
</dbReference>
<feature type="region of interest" description="Disordered" evidence="1">
    <location>
        <begin position="1"/>
        <end position="21"/>
    </location>
</feature>
<accession>A0A1D8GGG1</accession>
<evidence type="ECO:0000313" key="3">
    <source>
        <dbReference type="Proteomes" id="UP000095743"/>
    </source>
</evidence>
<evidence type="ECO:0000313" key="2">
    <source>
        <dbReference type="EMBL" id="AOT69989.1"/>
    </source>
</evidence>
<sequence>MADHPQDSKEKEEKIPDHEGFMQRLSDRNILSDAMLVEVDQTDFTNILIAEESIQDDEEQKKDQT</sequence>
<dbReference type="RefSeq" id="WP_069976240.1">
    <property type="nucleotide sequence ID" value="NZ_CP017269.1"/>
</dbReference>
<protein>
    <submittedName>
        <fullName evidence="2">Uncharacterized protein</fullName>
    </submittedName>
</protein>
<dbReference type="OrthoDB" id="9983522at2"/>
<proteinExistence type="predicted"/>
<dbReference type="Proteomes" id="UP000095743">
    <property type="component" value="Chromosome"/>
</dbReference>
<name>A0A1D8GGG1_9FIRM</name>